<comment type="subcellular location">
    <subcellularLocation>
        <location evidence="1">Nucleus</location>
    </subcellularLocation>
</comment>
<dbReference type="SUPFAM" id="SSF57701">
    <property type="entry name" value="Zn2/Cys6 DNA-binding domain"/>
    <property type="match status" value="1"/>
</dbReference>
<feature type="compositionally biased region" description="Low complexity" evidence="3">
    <location>
        <begin position="10"/>
        <end position="36"/>
    </location>
</feature>
<gene>
    <name evidence="5" type="ORF">CVT24_009062</name>
</gene>
<dbReference type="InParanoid" id="A0A409VCM2"/>
<dbReference type="PANTHER" id="PTHR37534">
    <property type="entry name" value="TRANSCRIPTIONAL ACTIVATOR PROTEIN UGA3"/>
    <property type="match status" value="1"/>
</dbReference>
<evidence type="ECO:0000256" key="1">
    <source>
        <dbReference type="ARBA" id="ARBA00004123"/>
    </source>
</evidence>
<sequence length="666" mass="74139">MAYRRHTATPPGSHSPSPSSSANPSPYIHSMPLDSKPPVDDPDSSHSAQGTPYSRTSSLPRTQTASKGGCWTCRVRRKKCDEIREGDSCKTCKRLTIKCLGWGPKRPDWMRDKKNVDAYKASIKQQLSKAGLIRGQPRNPNQAPVHRQNRHLNMGNGAATNQNDGRTDFDSFPHLIDAPFAQPAAQLIPGMPGAANSAFEHVSAFNEPFDPLNAPFNFPSSLSSAGFLNVNPLDDLFITTTDDHLSFMNTSMASQYHVSAEQTAVHEELVMHFFTSIRKEPIFYACPELNDTTYAAVVEEPRGAVTLAISALADLHSKLTRVSQGLEAPDQTQENSTTYLRHEAIFKLESDKSTHGIWTDNSAIAALHLVSLSLLSGGKCEWERPFEYLCQWFAQTNLTENPWGILHNLTPRAQFIVKATLWLDIFISLSTVRPPKFFQTWKQLLTGSGNFWPNADGAPALQMDLLTGCPDDAMLVIAETSVLAHWKATQLRNQTLSYPELIRRGSAIEQQLRRYNPDQSNGSESHPQLLSTADVAHSSDEERNIIANLFREAAYLYLHTVLSNSSPGVPEIASSVNNIVKLFTQLPSSDLDRALVFPLCIAGSMTNDSTQRDFFKGRIKALNENYGNLLQVRRLMEAVWQQRDVSGKEVDVRETIKEQRLNLLLI</sequence>
<proteinExistence type="predicted"/>
<feature type="domain" description="Zn(2)-C6 fungal-type" evidence="4">
    <location>
        <begin position="69"/>
        <end position="99"/>
    </location>
</feature>
<dbReference type="STRING" id="181874.A0A409VCM2"/>
<dbReference type="InterPro" id="IPR001138">
    <property type="entry name" value="Zn2Cys6_DnaBD"/>
</dbReference>
<accession>A0A409VCM2</accession>
<evidence type="ECO:0000313" key="5">
    <source>
        <dbReference type="EMBL" id="PPQ63849.1"/>
    </source>
</evidence>
<dbReference type="EMBL" id="NHTK01006107">
    <property type="protein sequence ID" value="PPQ63849.1"/>
    <property type="molecule type" value="Genomic_DNA"/>
</dbReference>
<dbReference type="GO" id="GO:0008270">
    <property type="term" value="F:zinc ion binding"/>
    <property type="evidence" value="ECO:0007669"/>
    <property type="project" value="InterPro"/>
</dbReference>
<dbReference type="CDD" id="cd00067">
    <property type="entry name" value="GAL4"/>
    <property type="match status" value="1"/>
</dbReference>
<evidence type="ECO:0000313" key="6">
    <source>
        <dbReference type="Proteomes" id="UP000284842"/>
    </source>
</evidence>
<organism evidence="5 6">
    <name type="scientific">Panaeolus cyanescens</name>
    <dbReference type="NCBI Taxonomy" id="181874"/>
    <lineage>
        <taxon>Eukaryota</taxon>
        <taxon>Fungi</taxon>
        <taxon>Dikarya</taxon>
        <taxon>Basidiomycota</taxon>
        <taxon>Agaricomycotina</taxon>
        <taxon>Agaricomycetes</taxon>
        <taxon>Agaricomycetidae</taxon>
        <taxon>Agaricales</taxon>
        <taxon>Agaricineae</taxon>
        <taxon>Galeropsidaceae</taxon>
        <taxon>Panaeolus</taxon>
    </lineage>
</organism>
<dbReference type="GO" id="GO:0005634">
    <property type="term" value="C:nucleus"/>
    <property type="evidence" value="ECO:0007669"/>
    <property type="project" value="UniProtKB-SubCell"/>
</dbReference>
<dbReference type="OrthoDB" id="5419315at2759"/>
<dbReference type="InterPro" id="IPR021858">
    <property type="entry name" value="Fun_TF"/>
</dbReference>
<protein>
    <recommendedName>
        <fullName evidence="4">Zn(2)-C6 fungal-type domain-containing protein</fullName>
    </recommendedName>
</protein>
<keyword evidence="6" id="KW-1185">Reference proteome</keyword>
<name>A0A409VCM2_9AGAR</name>
<evidence type="ECO:0000256" key="2">
    <source>
        <dbReference type="ARBA" id="ARBA00023242"/>
    </source>
</evidence>
<dbReference type="GO" id="GO:0000981">
    <property type="term" value="F:DNA-binding transcription factor activity, RNA polymerase II-specific"/>
    <property type="evidence" value="ECO:0007669"/>
    <property type="project" value="InterPro"/>
</dbReference>
<dbReference type="InterPro" id="IPR036864">
    <property type="entry name" value="Zn2-C6_fun-type_DNA-bd_sf"/>
</dbReference>
<comment type="caution">
    <text evidence="5">The sequence shown here is derived from an EMBL/GenBank/DDBJ whole genome shotgun (WGS) entry which is preliminary data.</text>
</comment>
<evidence type="ECO:0000256" key="3">
    <source>
        <dbReference type="SAM" id="MobiDB-lite"/>
    </source>
</evidence>
<dbReference type="PROSITE" id="PS00463">
    <property type="entry name" value="ZN2_CY6_FUNGAL_1"/>
    <property type="match status" value="1"/>
</dbReference>
<dbReference type="PROSITE" id="PS50048">
    <property type="entry name" value="ZN2_CY6_FUNGAL_2"/>
    <property type="match status" value="1"/>
</dbReference>
<dbReference type="Pfam" id="PF11951">
    <property type="entry name" value="Fungal_trans_2"/>
    <property type="match status" value="1"/>
</dbReference>
<dbReference type="Proteomes" id="UP000284842">
    <property type="component" value="Unassembled WGS sequence"/>
</dbReference>
<evidence type="ECO:0000259" key="4">
    <source>
        <dbReference type="PROSITE" id="PS50048"/>
    </source>
</evidence>
<reference evidence="5 6" key="1">
    <citation type="journal article" date="2018" name="Evol. Lett.">
        <title>Horizontal gene cluster transfer increased hallucinogenic mushroom diversity.</title>
        <authorList>
            <person name="Reynolds H.T."/>
            <person name="Vijayakumar V."/>
            <person name="Gluck-Thaler E."/>
            <person name="Korotkin H.B."/>
            <person name="Matheny P.B."/>
            <person name="Slot J.C."/>
        </authorList>
    </citation>
    <scope>NUCLEOTIDE SEQUENCE [LARGE SCALE GENOMIC DNA]</scope>
    <source>
        <strain evidence="5 6">2629</strain>
    </source>
</reference>
<dbReference type="PANTHER" id="PTHR37534:SF20">
    <property type="entry name" value="PRO1A C6 ZINK-FINGER PROTEIN"/>
    <property type="match status" value="1"/>
</dbReference>
<keyword evidence="2" id="KW-0539">Nucleus</keyword>
<dbReference type="AlphaFoldDB" id="A0A409VCM2"/>
<feature type="region of interest" description="Disordered" evidence="3">
    <location>
        <begin position="1"/>
        <end position="68"/>
    </location>
</feature>
<feature type="compositionally biased region" description="Polar residues" evidence="3">
    <location>
        <begin position="48"/>
        <end position="66"/>
    </location>
</feature>